<protein>
    <recommendedName>
        <fullName evidence="7">Tetratricopeptide SHNi-TPR domain-containing protein</fullName>
    </recommendedName>
</protein>
<keyword evidence="1" id="KW-0677">Repeat</keyword>
<dbReference type="InterPro" id="IPR011990">
    <property type="entry name" value="TPR-like_helical_dom_sf"/>
</dbReference>
<evidence type="ECO:0000256" key="2">
    <source>
        <dbReference type="ARBA" id="ARBA00022803"/>
    </source>
</evidence>
<feature type="compositionally biased region" description="Acidic residues" evidence="4">
    <location>
        <begin position="139"/>
        <end position="157"/>
    </location>
</feature>
<feature type="region of interest" description="Disordered" evidence="4">
    <location>
        <begin position="603"/>
        <end position="628"/>
    </location>
</feature>
<organism evidence="5 6">
    <name type="scientific">Dunaliella salina</name>
    <name type="common">Green alga</name>
    <name type="synonym">Protococcus salinus</name>
    <dbReference type="NCBI Taxonomy" id="3046"/>
    <lineage>
        <taxon>Eukaryota</taxon>
        <taxon>Viridiplantae</taxon>
        <taxon>Chlorophyta</taxon>
        <taxon>core chlorophytes</taxon>
        <taxon>Chlorophyceae</taxon>
        <taxon>CS clade</taxon>
        <taxon>Chlamydomonadales</taxon>
        <taxon>Dunaliellaceae</taxon>
        <taxon>Dunaliella</taxon>
    </lineage>
</organism>
<evidence type="ECO:0000256" key="4">
    <source>
        <dbReference type="SAM" id="MobiDB-lite"/>
    </source>
</evidence>
<feature type="compositionally biased region" description="Basic and acidic residues" evidence="4">
    <location>
        <begin position="107"/>
        <end position="138"/>
    </location>
</feature>
<accession>A0ABQ7GS48</accession>
<evidence type="ECO:0000313" key="6">
    <source>
        <dbReference type="Proteomes" id="UP000815325"/>
    </source>
</evidence>
<evidence type="ECO:0000256" key="1">
    <source>
        <dbReference type="ARBA" id="ARBA00022737"/>
    </source>
</evidence>
<evidence type="ECO:0008006" key="7">
    <source>
        <dbReference type="Google" id="ProtNLM"/>
    </source>
</evidence>
<reference evidence="5" key="1">
    <citation type="submission" date="2017-08" db="EMBL/GenBank/DDBJ databases">
        <authorList>
            <person name="Polle J.E."/>
            <person name="Barry K."/>
            <person name="Cushman J."/>
            <person name="Schmutz J."/>
            <person name="Tran D."/>
            <person name="Hathwaick L.T."/>
            <person name="Yim W.C."/>
            <person name="Jenkins J."/>
            <person name="Mckie-Krisberg Z.M."/>
            <person name="Prochnik S."/>
            <person name="Lindquist E."/>
            <person name="Dockter R.B."/>
            <person name="Adam C."/>
            <person name="Molina H."/>
            <person name="Bunkerborg J."/>
            <person name="Jin E."/>
            <person name="Buchheim M."/>
            <person name="Magnuson J."/>
        </authorList>
    </citation>
    <scope>NUCLEOTIDE SEQUENCE</scope>
    <source>
        <strain evidence="5">CCAP 19/18</strain>
    </source>
</reference>
<evidence type="ECO:0000313" key="5">
    <source>
        <dbReference type="EMBL" id="KAF5837444.1"/>
    </source>
</evidence>
<gene>
    <name evidence="5" type="ORF">DUNSADRAFT_4360</name>
</gene>
<keyword evidence="6" id="KW-1185">Reference proteome</keyword>
<comment type="caution">
    <text evidence="5">The sequence shown here is derived from an EMBL/GenBank/DDBJ whole genome shotgun (WGS) entry which is preliminary data.</text>
</comment>
<feature type="compositionally biased region" description="Low complexity" evidence="4">
    <location>
        <begin position="424"/>
        <end position="468"/>
    </location>
</feature>
<dbReference type="EMBL" id="MU069615">
    <property type="protein sequence ID" value="KAF5837444.1"/>
    <property type="molecule type" value="Genomic_DNA"/>
</dbReference>
<dbReference type="PANTHER" id="PTHR15081">
    <property type="entry name" value="NUCLEAR AUTOANTIGENIC SPERM PROTEIN NASP -RELATED"/>
    <property type="match status" value="1"/>
</dbReference>
<feature type="compositionally biased region" description="Low complexity" evidence="4">
    <location>
        <begin position="395"/>
        <end position="417"/>
    </location>
</feature>
<feature type="region of interest" description="Disordered" evidence="4">
    <location>
        <begin position="335"/>
        <end position="589"/>
    </location>
</feature>
<feature type="region of interest" description="Disordered" evidence="4">
    <location>
        <begin position="76"/>
        <end position="157"/>
    </location>
</feature>
<evidence type="ECO:0000256" key="3">
    <source>
        <dbReference type="SAM" id="Coils"/>
    </source>
</evidence>
<keyword evidence="2" id="KW-0802">TPR repeat</keyword>
<dbReference type="InterPro" id="IPR051730">
    <property type="entry name" value="NASP-like"/>
</dbReference>
<feature type="coiled-coil region" evidence="3">
    <location>
        <begin position="276"/>
        <end position="325"/>
    </location>
</feature>
<dbReference type="Gene3D" id="1.25.40.10">
    <property type="entry name" value="Tetratricopeptide repeat domain"/>
    <property type="match status" value="1"/>
</dbReference>
<name>A0ABQ7GS48_DUNSA</name>
<dbReference type="Proteomes" id="UP000815325">
    <property type="component" value="Unassembled WGS sequence"/>
</dbReference>
<feature type="compositionally biased region" description="Low complexity" evidence="4">
    <location>
        <begin position="519"/>
        <end position="576"/>
    </location>
</feature>
<feature type="compositionally biased region" description="Basic and acidic residues" evidence="4">
    <location>
        <begin position="82"/>
        <end position="93"/>
    </location>
</feature>
<dbReference type="PANTHER" id="PTHR15081:SF1">
    <property type="entry name" value="NUCLEAR AUTOANTIGENIC SPERM PROTEIN"/>
    <property type="match status" value="1"/>
</dbReference>
<proteinExistence type="predicted"/>
<sequence length="628" mass="67558">MDDKQLEERSHSQQQADALFKEGVKLVLKDSSEAVELLGKCLEIRNKLYGNEALECAETYYHYGRALLEQARESTDALGSSKVREDVRKEEARQLGGAGPSAQTGDEAQKEDAEEVCKDDVKADGAEGGDGAEKQGKGEEEEEEEDGGQEGEEDGDDLSLPWEMLEFARAIYVQDGADKHLSALADVHLRMGDLNAEKEDFSAAIDEYQQCIAYVNRLPEEPGSDKQRRLAEVHFDMIIPLQFDDRVPEALSHCRSAQKLMRVTKDELTTKLDTPVENETEEEADEEIERLEAELENINGVLAELKDKEEELVKASEQNASMKSMLKSMMQNLASAEGTPGPAQAGPSVSPAKPTLSAADPMERGLAPLGDGKAPTGPVRHMGVAGRGRTRITLQPQPSANQQQQQQQPAKGAPLQPSSQLPNAAPAPHGASISSSSGTQQHGQQAQPHIGLKAAAPLQQQPQQQQQPGSTKRRFEDLMGGGGAQNGSAGARGQGVSTIGFGAGSQGAKPSTQQTPRKVVAVQAQRVQPQQAPPRQVQLLQVQPQPAQPQHVAPQQTQPQQVKPQQMQPQPVQAVVKEGQPAQGERVEDGVSEVACKRARVAEQHGCGVSSNGVGQDRVGVDKQGQQA</sequence>
<keyword evidence="3" id="KW-0175">Coiled coil</keyword>
<feature type="compositionally biased region" description="Gly residues" evidence="4">
    <location>
        <begin position="479"/>
        <end position="493"/>
    </location>
</feature>